<dbReference type="Proteomes" id="UP000518752">
    <property type="component" value="Unassembled WGS sequence"/>
</dbReference>
<organism evidence="2 3">
    <name type="scientific">Collybiopsis confluens</name>
    <dbReference type="NCBI Taxonomy" id="2823264"/>
    <lineage>
        <taxon>Eukaryota</taxon>
        <taxon>Fungi</taxon>
        <taxon>Dikarya</taxon>
        <taxon>Basidiomycota</taxon>
        <taxon>Agaricomycotina</taxon>
        <taxon>Agaricomycetes</taxon>
        <taxon>Agaricomycetidae</taxon>
        <taxon>Agaricales</taxon>
        <taxon>Marasmiineae</taxon>
        <taxon>Omphalotaceae</taxon>
        <taxon>Collybiopsis</taxon>
    </lineage>
</organism>
<keyword evidence="1" id="KW-1133">Transmembrane helix</keyword>
<proteinExistence type="predicted"/>
<accession>A0A8H5HWB5</accession>
<evidence type="ECO:0000313" key="3">
    <source>
        <dbReference type="Proteomes" id="UP000518752"/>
    </source>
</evidence>
<evidence type="ECO:0000313" key="2">
    <source>
        <dbReference type="EMBL" id="KAF5390499.1"/>
    </source>
</evidence>
<gene>
    <name evidence="2" type="ORF">D9757_005245</name>
</gene>
<keyword evidence="1" id="KW-0472">Membrane</keyword>
<name>A0A8H5HWB5_9AGAR</name>
<evidence type="ECO:0000256" key="1">
    <source>
        <dbReference type="SAM" id="Phobius"/>
    </source>
</evidence>
<reference evidence="2 3" key="1">
    <citation type="journal article" date="2020" name="ISME J.">
        <title>Uncovering the hidden diversity of litter-decomposition mechanisms in mushroom-forming fungi.</title>
        <authorList>
            <person name="Floudas D."/>
            <person name="Bentzer J."/>
            <person name="Ahren D."/>
            <person name="Johansson T."/>
            <person name="Persson P."/>
            <person name="Tunlid A."/>
        </authorList>
    </citation>
    <scope>NUCLEOTIDE SEQUENCE [LARGE SCALE GENOMIC DNA]</scope>
    <source>
        <strain evidence="2 3">CBS 406.79</strain>
    </source>
</reference>
<feature type="transmembrane region" description="Helical" evidence="1">
    <location>
        <begin position="39"/>
        <end position="58"/>
    </location>
</feature>
<dbReference type="AlphaFoldDB" id="A0A8H5HWB5"/>
<dbReference type="EMBL" id="JAACJN010000015">
    <property type="protein sequence ID" value="KAF5390499.1"/>
    <property type="molecule type" value="Genomic_DNA"/>
</dbReference>
<comment type="caution">
    <text evidence="2">The sequence shown here is derived from an EMBL/GenBank/DDBJ whole genome shotgun (WGS) entry which is preliminary data.</text>
</comment>
<keyword evidence="1" id="KW-0812">Transmembrane</keyword>
<protein>
    <submittedName>
        <fullName evidence="2">Uncharacterized protein</fullName>
    </submittedName>
</protein>
<feature type="transmembrane region" description="Helical" evidence="1">
    <location>
        <begin position="88"/>
        <end position="114"/>
    </location>
</feature>
<dbReference type="OrthoDB" id="3017113at2759"/>
<keyword evidence="3" id="KW-1185">Reference proteome</keyword>
<sequence length="167" mass="18413">MFVINALPKNLRVLTWLSLSLSILTLAFSLVTLGIASFFLAPSIAFITLVYLLVVLILEHKQRALTTPKSDFETESEHPLRVPAYSTLASIVLAYLFGLCWFIASVACMIILAISSYRNGITLAATSIITCYAATAQTVVWFAFVGMIHAERRAAVSFKQGNFVQQF</sequence>
<feature type="transmembrane region" description="Helical" evidence="1">
    <location>
        <begin position="120"/>
        <end position="144"/>
    </location>
</feature>